<dbReference type="PROSITE" id="PS00629">
    <property type="entry name" value="IMP_1"/>
    <property type="match status" value="1"/>
</dbReference>
<evidence type="ECO:0000256" key="1">
    <source>
        <dbReference type="ARBA" id="ARBA00009759"/>
    </source>
</evidence>
<dbReference type="InterPro" id="IPR000760">
    <property type="entry name" value="Inositol_monophosphatase-like"/>
</dbReference>
<evidence type="ECO:0000256" key="5">
    <source>
        <dbReference type="PIRSR" id="PIRSR600760-2"/>
    </source>
</evidence>
<feature type="binding site" evidence="5">
    <location>
        <position position="106"/>
    </location>
    <ligand>
        <name>Mg(2+)</name>
        <dbReference type="ChEBI" id="CHEBI:18420"/>
        <label>1</label>
        <note>catalytic</note>
    </ligand>
</feature>
<dbReference type="AlphaFoldDB" id="A0A395JIH9"/>
<dbReference type="GO" id="GO:0046872">
    <property type="term" value="F:metal ion binding"/>
    <property type="evidence" value="ECO:0007669"/>
    <property type="project" value="UniProtKB-KW"/>
</dbReference>
<accession>A0A395JIH9</accession>
<proteinExistence type="inferred from homology"/>
<sequence>MNSSLSPKQLQTLCGVAIQAAQEAGEWIEKVDRDTLQRNYKDAGNSKASQIVTEVDVQSENLIRQRLDEISEPAGIPFIGEESSSLASADAQKRFNTPYFWCVDPLDGTLPFSEGRAGYAVSISLVAQSGQALIGVVYDPAHRVLYHAVVGQGCYRNSAPFSRATTPAHSLQVYADASFKAHQRYELAVTALQRCARDLGMDGVTFSYGSGAVKNACQVLESSQSCYLKLPKKQDGGGSIWDYAATTCLAQEAGAWVSNINGKALALNRRDSTFMNHEGVLFASNSQIANLLLDSLWS</sequence>
<keyword evidence="7" id="KW-1185">Reference proteome</keyword>
<comment type="caution">
    <text evidence="6">The sequence shown here is derived from an EMBL/GenBank/DDBJ whole genome shotgun (WGS) entry which is preliminary data.</text>
</comment>
<dbReference type="Pfam" id="PF00459">
    <property type="entry name" value="Inositol_P"/>
    <property type="match status" value="1"/>
</dbReference>
<reference evidence="6 7" key="1">
    <citation type="submission" date="2018-06" db="EMBL/GenBank/DDBJ databases">
        <title>Genomic Encyclopedia of Type Strains, Phase IV (KMG-IV): sequencing the most valuable type-strain genomes for metagenomic binning, comparative biology and taxonomic classification.</title>
        <authorList>
            <person name="Goeker M."/>
        </authorList>
    </citation>
    <scope>NUCLEOTIDE SEQUENCE [LARGE SCALE GENOMIC DNA]</scope>
    <source>
        <strain evidence="6 7">DSM 24032</strain>
    </source>
</reference>
<dbReference type="InterPro" id="IPR020583">
    <property type="entry name" value="Inositol_monoP_metal-BS"/>
</dbReference>
<keyword evidence="3" id="KW-0378">Hydrolase</keyword>
<evidence type="ECO:0000313" key="6">
    <source>
        <dbReference type="EMBL" id="RBP49940.1"/>
    </source>
</evidence>
<dbReference type="PANTHER" id="PTHR20854">
    <property type="entry name" value="INOSITOL MONOPHOSPHATASE"/>
    <property type="match status" value="1"/>
</dbReference>
<name>A0A395JIH9_9GAMM</name>
<dbReference type="CDD" id="cd01637">
    <property type="entry name" value="IMPase_like"/>
    <property type="match status" value="1"/>
</dbReference>
<dbReference type="PRINTS" id="PR00377">
    <property type="entry name" value="IMPHPHTASES"/>
</dbReference>
<feature type="binding site" evidence="5">
    <location>
        <position position="242"/>
    </location>
    <ligand>
        <name>Mg(2+)</name>
        <dbReference type="ChEBI" id="CHEBI:18420"/>
        <label>1</label>
        <note>catalytic</note>
    </ligand>
</feature>
<dbReference type="RefSeq" id="WP_113954922.1">
    <property type="nucleotide sequence ID" value="NZ_QNRT01000003.1"/>
</dbReference>
<dbReference type="InParanoid" id="A0A395JIH9"/>
<gene>
    <name evidence="6" type="ORF">DFR28_103372</name>
</gene>
<dbReference type="SUPFAM" id="SSF56655">
    <property type="entry name" value="Carbohydrate phosphatase"/>
    <property type="match status" value="1"/>
</dbReference>
<comment type="similarity">
    <text evidence="1">Belongs to the inositol monophosphatase superfamily.</text>
</comment>
<evidence type="ECO:0000256" key="4">
    <source>
        <dbReference type="ARBA" id="ARBA00022842"/>
    </source>
</evidence>
<dbReference type="PANTHER" id="PTHR20854:SF4">
    <property type="entry name" value="INOSITOL-1-MONOPHOSPHATASE-RELATED"/>
    <property type="match status" value="1"/>
</dbReference>
<feature type="binding site" evidence="5">
    <location>
        <position position="81"/>
    </location>
    <ligand>
        <name>Mg(2+)</name>
        <dbReference type="ChEBI" id="CHEBI:18420"/>
        <label>1</label>
        <note>catalytic</note>
    </ligand>
</feature>
<feature type="binding site" evidence="5">
    <location>
        <position position="107"/>
    </location>
    <ligand>
        <name>Mg(2+)</name>
        <dbReference type="ChEBI" id="CHEBI:18420"/>
        <label>1</label>
        <note>catalytic</note>
    </ligand>
</feature>
<protein>
    <submittedName>
        <fullName evidence="6">3'(2'), 5'-bisphosphate nucleotidase/myo-inositol-1(Or 4)-monophosphatase</fullName>
    </submittedName>
</protein>
<dbReference type="Gene3D" id="3.40.190.80">
    <property type="match status" value="1"/>
</dbReference>
<dbReference type="GO" id="GO:0008934">
    <property type="term" value="F:inositol monophosphate 1-phosphatase activity"/>
    <property type="evidence" value="ECO:0007669"/>
    <property type="project" value="TreeGrafter"/>
</dbReference>
<evidence type="ECO:0000256" key="3">
    <source>
        <dbReference type="ARBA" id="ARBA00022801"/>
    </source>
</evidence>
<dbReference type="Gene3D" id="3.30.540.10">
    <property type="entry name" value="Fructose-1,6-Bisphosphatase, subunit A, domain 1"/>
    <property type="match status" value="1"/>
</dbReference>
<dbReference type="GO" id="GO:0006020">
    <property type="term" value="P:inositol metabolic process"/>
    <property type="evidence" value="ECO:0007669"/>
    <property type="project" value="TreeGrafter"/>
</dbReference>
<evidence type="ECO:0000256" key="2">
    <source>
        <dbReference type="ARBA" id="ARBA00022723"/>
    </source>
</evidence>
<dbReference type="Proteomes" id="UP000253083">
    <property type="component" value="Unassembled WGS sequence"/>
</dbReference>
<organism evidence="6 7">
    <name type="scientific">Arenicella xantha</name>
    <dbReference type="NCBI Taxonomy" id="644221"/>
    <lineage>
        <taxon>Bacteria</taxon>
        <taxon>Pseudomonadati</taxon>
        <taxon>Pseudomonadota</taxon>
        <taxon>Gammaproteobacteria</taxon>
        <taxon>Arenicellales</taxon>
        <taxon>Arenicellaceae</taxon>
        <taxon>Arenicella</taxon>
    </lineage>
</organism>
<comment type="cofactor">
    <cofactor evidence="5">
        <name>Mg(2+)</name>
        <dbReference type="ChEBI" id="CHEBI:18420"/>
    </cofactor>
</comment>
<dbReference type="OrthoDB" id="9785695at2"/>
<dbReference type="GO" id="GO:0007165">
    <property type="term" value="P:signal transduction"/>
    <property type="evidence" value="ECO:0007669"/>
    <property type="project" value="TreeGrafter"/>
</dbReference>
<evidence type="ECO:0000313" key="7">
    <source>
        <dbReference type="Proteomes" id="UP000253083"/>
    </source>
</evidence>
<dbReference type="EMBL" id="QNRT01000003">
    <property type="protein sequence ID" value="RBP49940.1"/>
    <property type="molecule type" value="Genomic_DNA"/>
</dbReference>
<keyword evidence="2 5" id="KW-0479">Metal-binding</keyword>
<feature type="binding site" evidence="5">
    <location>
        <position position="104"/>
    </location>
    <ligand>
        <name>Mg(2+)</name>
        <dbReference type="ChEBI" id="CHEBI:18420"/>
        <label>1</label>
        <note>catalytic</note>
    </ligand>
</feature>
<keyword evidence="4 5" id="KW-0460">Magnesium</keyword>